<comment type="caution">
    <text evidence="1">The sequence shown here is derived from an EMBL/GenBank/DDBJ whole genome shotgun (WGS) entry which is preliminary data.</text>
</comment>
<gene>
    <name evidence="1" type="ORF">SDC9_103422</name>
</gene>
<dbReference type="EMBL" id="VSSQ01015842">
    <property type="protein sequence ID" value="MPM56613.1"/>
    <property type="molecule type" value="Genomic_DNA"/>
</dbReference>
<organism evidence="1">
    <name type="scientific">bioreactor metagenome</name>
    <dbReference type="NCBI Taxonomy" id="1076179"/>
    <lineage>
        <taxon>unclassified sequences</taxon>
        <taxon>metagenomes</taxon>
        <taxon>ecological metagenomes</taxon>
    </lineage>
</organism>
<evidence type="ECO:0000313" key="1">
    <source>
        <dbReference type="EMBL" id="MPM56613.1"/>
    </source>
</evidence>
<reference evidence="1" key="1">
    <citation type="submission" date="2019-08" db="EMBL/GenBank/DDBJ databases">
        <authorList>
            <person name="Kucharzyk K."/>
            <person name="Murdoch R.W."/>
            <person name="Higgins S."/>
            <person name="Loffler F."/>
        </authorList>
    </citation>
    <scope>NUCLEOTIDE SEQUENCE</scope>
</reference>
<dbReference type="AlphaFoldDB" id="A0A645B0D1"/>
<accession>A0A645B0D1</accession>
<proteinExistence type="predicted"/>
<name>A0A645B0D1_9ZZZZ</name>
<sequence>MGRAVLAEADGVVREHVDHALLHQRGHADGVAAVVAERQEGAAVGDEATMQGNAVHHCGHAEFAHAVVDVAAAHLHGGVALGDFHLHHVALVVKTQCGCGLGVGEVGAGQVGAAAQQLGQLGSKGFQRELAGLAAGNGLGLGVGGDHGVHGGLREVAGQVARHAACEFGRQLGEGCGVGVKALLPCGLGGLANFLGIPVAVHVGGDDEGLCSPTQGFAGQLDFFGAEWLAVGLRCVGAVG</sequence>
<protein>
    <submittedName>
        <fullName evidence="1">Uncharacterized protein</fullName>
    </submittedName>
</protein>